<feature type="domain" description="BPL/LPL catalytic" evidence="1">
    <location>
        <begin position="30"/>
        <end position="215"/>
    </location>
</feature>
<dbReference type="HOGENOM" id="CLU_730771_0_0_2"/>
<dbReference type="Pfam" id="PF21948">
    <property type="entry name" value="LplA-B_cat"/>
    <property type="match status" value="1"/>
</dbReference>
<dbReference type="GeneID" id="8744430"/>
<dbReference type="PANTHER" id="PTHR43679">
    <property type="entry name" value="OCTANOYLTRANSFERASE LIPM-RELATED"/>
    <property type="match status" value="1"/>
</dbReference>
<protein>
    <submittedName>
        <fullName evidence="2">Lipoate-protein ligase A-like protein</fullName>
    </submittedName>
</protein>
<dbReference type="InterPro" id="IPR045864">
    <property type="entry name" value="aa-tRNA-synth_II/BPL/LPL"/>
</dbReference>
<dbReference type="Proteomes" id="UP000001903">
    <property type="component" value="Plasmid pHTUR01"/>
</dbReference>
<dbReference type="EMBL" id="CP001861">
    <property type="protein sequence ID" value="ADB62664.1"/>
    <property type="molecule type" value="Genomic_DNA"/>
</dbReference>
<evidence type="ECO:0000313" key="3">
    <source>
        <dbReference type="Proteomes" id="UP000001903"/>
    </source>
</evidence>
<name>D2RZW7_HALTV</name>
<dbReference type="InterPro" id="IPR050664">
    <property type="entry name" value="Octanoyltrans_LipM/LipL"/>
</dbReference>
<dbReference type="PANTHER" id="PTHR43679:SF2">
    <property type="entry name" value="OCTANOYL-[GCVH]:PROTEIN N-OCTANOYLTRANSFERASE"/>
    <property type="match status" value="1"/>
</dbReference>
<keyword evidence="3" id="KW-1185">Reference proteome</keyword>
<dbReference type="GO" id="GO:0016874">
    <property type="term" value="F:ligase activity"/>
    <property type="evidence" value="ECO:0007669"/>
    <property type="project" value="UniProtKB-KW"/>
</dbReference>
<reference evidence="2 3" key="1">
    <citation type="journal article" date="2010" name="Stand. Genomic Sci.">
        <title>Complete genome sequence of Haloterrigena turkmenica type strain (4k).</title>
        <authorList>
            <person name="Saunders E."/>
            <person name="Tindall B.J."/>
            <person name="Fahnrich R."/>
            <person name="Lapidus A."/>
            <person name="Copeland A."/>
            <person name="Del Rio T.G."/>
            <person name="Lucas S."/>
            <person name="Chen F."/>
            <person name="Tice H."/>
            <person name="Cheng J.F."/>
            <person name="Han C."/>
            <person name="Detter J.C."/>
            <person name="Bruce D."/>
            <person name="Goodwin L."/>
            <person name="Chain P."/>
            <person name="Pitluck S."/>
            <person name="Pati A."/>
            <person name="Ivanova N."/>
            <person name="Mavromatis K."/>
            <person name="Chen A."/>
            <person name="Palaniappan K."/>
            <person name="Land M."/>
            <person name="Hauser L."/>
            <person name="Chang Y.J."/>
            <person name="Jeffries C.D."/>
            <person name="Brettin T."/>
            <person name="Rohde M."/>
            <person name="Goker M."/>
            <person name="Bristow J."/>
            <person name="Eisen J.A."/>
            <person name="Markowitz V."/>
            <person name="Hugenholtz P."/>
            <person name="Klenk H.P."/>
            <person name="Kyrpides N.C."/>
        </authorList>
    </citation>
    <scope>NUCLEOTIDE SEQUENCE [LARGE SCALE GENOMIC DNA]</scope>
    <source>
        <strain evidence="3">ATCC 51198 / DSM 5511 / JCM 9101 / NCIMB 13204 / VKM B-1734 / 4k</strain>
    </source>
</reference>
<dbReference type="Gene3D" id="3.30.930.10">
    <property type="entry name" value="Bira Bifunctional Protein, Domain 2"/>
    <property type="match status" value="1"/>
</dbReference>
<dbReference type="AlphaFoldDB" id="D2RZW7"/>
<dbReference type="RefSeq" id="WP_012944908.1">
    <property type="nucleotide sequence ID" value="NC_013744.1"/>
</dbReference>
<sequence length="378" mass="42155">MTTVRTLDVQIGPDTYPAIERTVLDAVADGESPPTIMQWTFDSDLFLEIGPVEDAALIDRERAAEYGVDYGRRFNVSGGTGFFRDDHTPVLYAFFPDRGERTMSEYIDLAGEAMAGALRDAGIENATYRDGGDVELVPEDDGQLLKIGVSGAGYQDGVWGVFANVIYRSYGPDEFEIIDDVLRLPKEKFEDKDTDSAEGRMTSIEEVAPDLDLEAVIDAATENLALLAGGDPEPGSLTDEERQTIEDHREFYGSEEWFERYSTQRLIDEADPDDRVAEVAYKGRKLIKASVRVDPSDEIVAVQYTGDMFHRPGFDAVERLNEAVAGRDIGDDDALLNAVETVYDDDDIEIPWLPPEDFVQPLRRARSNLVPADEFRRE</sequence>
<organism evidence="2 3">
    <name type="scientific">Haloterrigena turkmenica (strain ATCC 51198 / DSM 5511 / JCM 9101 / NCIMB 13204 / VKM B-1734 / 4k)</name>
    <name type="common">Halococcus turkmenicus</name>
    <dbReference type="NCBI Taxonomy" id="543526"/>
    <lineage>
        <taxon>Archaea</taxon>
        <taxon>Methanobacteriati</taxon>
        <taxon>Methanobacteriota</taxon>
        <taxon>Stenosarchaea group</taxon>
        <taxon>Halobacteria</taxon>
        <taxon>Halobacteriales</taxon>
        <taxon>Natrialbaceae</taxon>
        <taxon>Haloterrigena</taxon>
    </lineage>
</organism>
<evidence type="ECO:0000313" key="2">
    <source>
        <dbReference type="EMBL" id="ADB62664.1"/>
    </source>
</evidence>
<dbReference type="SUPFAM" id="SSF55681">
    <property type="entry name" value="Class II aaRS and biotin synthetases"/>
    <property type="match status" value="1"/>
</dbReference>
<accession>D2RZW7</accession>
<evidence type="ECO:0000259" key="1">
    <source>
        <dbReference type="PROSITE" id="PS51733"/>
    </source>
</evidence>
<gene>
    <name evidence="2" type="ordered locus">Htur_3802</name>
</gene>
<geneLocation type="plasmid" evidence="2 3">
    <name>pHTUR01</name>
</geneLocation>
<dbReference type="Gene3D" id="3.30.390.50">
    <property type="entry name" value="CO dehydrogenase flavoprotein, C-terminal domain"/>
    <property type="match status" value="1"/>
</dbReference>
<dbReference type="KEGG" id="htu:Htur_3802"/>
<proteinExistence type="predicted"/>
<dbReference type="InterPro" id="IPR004143">
    <property type="entry name" value="BPL_LPL_catalytic"/>
</dbReference>
<keyword evidence="2" id="KW-0614">Plasmid</keyword>
<dbReference type="PROSITE" id="PS51733">
    <property type="entry name" value="BPL_LPL_CATALYTIC"/>
    <property type="match status" value="1"/>
</dbReference>